<dbReference type="InterPro" id="IPR050464">
    <property type="entry name" value="Zeta_carotene_desat/Oxidored"/>
</dbReference>
<dbReference type="PRINTS" id="PR00757">
    <property type="entry name" value="AMINEOXDASEF"/>
</dbReference>
<dbReference type="InterPro" id="IPR002937">
    <property type="entry name" value="Amino_oxidase"/>
</dbReference>
<dbReference type="Proteomes" id="UP000007881">
    <property type="component" value="Chromosome"/>
</dbReference>
<dbReference type="InterPro" id="IPR017830">
    <property type="entry name" value="SQase_HpnE"/>
</dbReference>
<dbReference type="PATRIC" id="fig|1142394.8.peg.2038"/>
<dbReference type="InterPro" id="IPR001613">
    <property type="entry name" value="Flavin_amine_oxidase"/>
</dbReference>
<evidence type="ECO:0000259" key="3">
    <source>
        <dbReference type="Pfam" id="PF01593"/>
    </source>
</evidence>
<protein>
    <submittedName>
        <fullName evidence="4">Putative phytoene dehydrogenase</fullName>
        <ecNumber evidence="4">1.14.99.-</ecNumber>
    </submittedName>
</protein>
<dbReference type="GO" id="GO:0016491">
    <property type="term" value="F:oxidoreductase activity"/>
    <property type="evidence" value="ECO:0007669"/>
    <property type="project" value="UniProtKB-KW"/>
</dbReference>
<name>I0IFU9_PHYMF</name>
<dbReference type="PANTHER" id="PTHR42923">
    <property type="entry name" value="PROTOPORPHYRINOGEN OXIDASE"/>
    <property type="match status" value="1"/>
</dbReference>
<keyword evidence="2 4" id="KW-0560">Oxidoreductase</keyword>
<evidence type="ECO:0000313" key="5">
    <source>
        <dbReference type="Proteomes" id="UP000007881"/>
    </source>
</evidence>
<dbReference type="EC" id="1.14.99.-" evidence="4"/>
<dbReference type="STRING" id="1142394.PSMK_19780"/>
<dbReference type="AlphaFoldDB" id="I0IFU9"/>
<dbReference type="EMBL" id="AP012338">
    <property type="protein sequence ID" value="BAM04137.1"/>
    <property type="molecule type" value="Genomic_DNA"/>
</dbReference>
<feature type="domain" description="Amine oxidase" evidence="3">
    <location>
        <begin position="18"/>
        <end position="451"/>
    </location>
</feature>
<dbReference type="eggNOG" id="COG1232">
    <property type="taxonomic scope" value="Bacteria"/>
</dbReference>
<evidence type="ECO:0000256" key="2">
    <source>
        <dbReference type="ARBA" id="ARBA00023002"/>
    </source>
</evidence>
<dbReference type="SUPFAM" id="SSF51905">
    <property type="entry name" value="FAD/NAD(P)-binding domain"/>
    <property type="match status" value="1"/>
</dbReference>
<evidence type="ECO:0000313" key="4">
    <source>
        <dbReference type="EMBL" id="BAM04137.1"/>
    </source>
</evidence>
<dbReference type="NCBIfam" id="TIGR03467">
    <property type="entry name" value="HpnE"/>
    <property type="match status" value="1"/>
</dbReference>
<sequence length="472" mass="48506">MTSPPGAAGTAVVVGGGVAGVAAAVALADAGVRVTLLEQRGRLGGRATSVDDAKAGGALDNGQHVVMRSCTQLLALYRRLGTAGELRWAETLHFADPDDPSTLHPLKGDDLPAPLHLVRPLLGFGLLTLGERLSVARASLAALQTGRSSWAARGEESFADWLAEHKQGEAEIQKFWRPMIVSACNEEPAGVAAGVGLQVLCEGVMSRDDGLELGVAAVPLADLLAPAIPIIEAAGGEVRTGTTATGFDLESGRVAGVTLNSGESLAADHVVAAVPADRLAALLPGGLAGDDRLTGLDALGYSPIVSVHLLLHAFDGGVVLPAERVALPGRPIHWMFETAAPEGAEDAQNLRHVRCVVSAARNLVDLPAGEITEIAMREVRRLVPGKRVEARHSRVIKERHATFSVAPGSDAHRPAAAGPSGLLLAGDWTATGWPATMEGAARSGAAAAAAALGEDHRPAAPEASLLYRVIAG</sequence>
<evidence type="ECO:0000256" key="1">
    <source>
        <dbReference type="ARBA" id="ARBA00001974"/>
    </source>
</evidence>
<gene>
    <name evidence="4" type="ordered locus">PSMK_19780</name>
</gene>
<dbReference type="Gene3D" id="3.50.50.60">
    <property type="entry name" value="FAD/NAD(P)-binding domain"/>
    <property type="match status" value="1"/>
</dbReference>
<dbReference type="Pfam" id="PF01593">
    <property type="entry name" value="Amino_oxidase"/>
    <property type="match status" value="1"/>
</dbReference>
<comment type="cofactor">
    <cofactor evidence="1">
        <name>FAD</name>
        <dbReference type="ChEBI" id="CHEBI:57692"/>
    </cofactor>
</comment>
<organism evidence="4 5">
    <name type="scientific">Phycisphaera mikurensis (strain NBRC 102666 / KCTC 22515 / FYK2301M01)</name>
    <dbReference type="NCBI Taxonomy" id="1142394"/>
    <lineage>
        <taxon>Bacteria</taxon>
        <taxon>Pseudomonadati</taxon>
        <taxon>Planctomycetota</taxon>
        <taxon>Phycisphaerae</taxon>
        <taxon>Phycisphaerales</taxon>
        <taxon>Phycisphaeraceae</taxon>
        <taxon>Phycisphaera</taxon>
    </lineage>
</organism>
<dbReference type="KEGG" id="phm:PSMK_19780"/>
<proteinExistence type="predicted"/>
<accession>I0IFU9</accession>
<dbReference type="InterPro" id="IPR036188">
    <property type="entry name" value="FAD/NAD-bd_sf"/>
</dbReference>
<dbReference type="PANTHER" id="PTHR42923:SF47">
    <property type="entry name" value="BLR3003 PROTEIN"/>
    <property type="match status" value="1"/>
</dbReference>
<dbReference type="HOGENOM" id="CLU_022687_2_0_0"/>
<reference evidence="4 5" key="1">
    <citation type="submission" date="2012-02" db="EMBL/GenBank/DDBJ databases">
        <title>Complete genome sequence of Phycisphaera mikurensis NBRC 102666.</title>
        <authorList>
            <person name="Ankai A."/>
            <person name="Hosoyama A."/>
            <person name="Terui Y."/>
            <person name="Sekine M."/>
            <person name="Fukai R."/>
            <person name="Kato Y."/>
            <person name="Nakamura S."/>
            <person name="Yamada-Narita S."/>
            <person name="Kawakoshi A."/>
            <person name="Fukunaga Y."/>
            <person name="Yamazaki S."/>
            <person name="Fujita N."/>
        </authorList>
    </citation>
    <scope>NUCLEOTIDE SEQUENCE [LARGE SCALE GENOMIC DNA]</scope>
    <source>
        <strain evidence="5">NBRC 102666 / KCTC 22515 / FYK2301M01</strain>
    </source>
</reference>
<keyword evidence="5" id="KW-1185">Reference proteome</keyword>